<dbReference type="KEGG" id="lrug:AB8B22_09015"/>
<keyword evidence="1" id="KW-0732">Signal</keyword>
<feature type="signal peptide" evidence="1">
    <location>
        <begin position="1"/>
        <end position="20"/>
    </location>
</feature>
<protein>
    <submittedName>
        <fullName evidence="2">Uncharacterized protein</fullName>
    </submittedName>
</protein>
<organism evidence="2">
    <name type="scientific">Leptotrichia rugosa</name>
    <dbReference type="NCBI Taxonomy" id="3239302"/>
    <lineage>
        <taxon>Bacteria</taxon>
        <taxon>Fusobacteriati</taxon>
        <taxon>Fusobacteriota</taxon>
        <taxon>Fusobacteriia</taxon>
        <taxon>Fusobacteriales</taxon>
        <taxon>Leptotrichiaceae</taxon>
        <taxon>Leptotrichia</taxon>
    </lineage>
</organism>
<dbReference type="RefSeq" id="WP_314082129.1">
    <property type="nucleotide sequence ID" value="NZ_CP165644.1"/>
</dbReference>
<accession>A0AB39VFS5</accession>
<name>A0AB39VFS5_9FUSO</name>
<dbReference type="EMBL" id="CP165644">
    <property type="protein sequence ID" value="XDU66535.1"/>
    <property type="molecule type" value="Genomic_DNA"/>
</dbReference>
<reference evidence="2" key="1">
    <citation type="submission" date="2024-07" db="EMBL/GenBank/DDBJ databases">
        <authorList>
            <person name="Li X.-J."/>
            <person name="Wang X."/>
        </authorList>
    </citation>
    <scope>NUCLEOTIDE SEQUENCE</scope>
    <source>
        <strain evidence="2">HSP-334</strain>
    </source>
</reference>
<evidence type="ECO:0000313" key="2">
    <source>
        <dbReference type="EMBL" id="XDU66535.1"/>
    </source>
</evidence>
<evidence type="ECO:0000256" key="1">
    <source>
        <dbReference type="SAM" id="SignalP"/>
    </source>
</evidence>
<sequence length="245" mass="29163">MFKKILILTTFFLFSVITFAQNSKFLAVGNVKIVRQEPLAIKREDLNITIEKDNTIKVESFYTFENVGNYNVKSTFLFWLDSNIEKVEKEDFSNKNTNNRGKYINNIKFFSDYKKSQNLRAVIKFDENIYKNQNGEDIQREWFAISKTIEPNKEGKLYLSYDLKNTDFLRTKNFTYSFDLVNNFLNKNKVEIFYVNIYNKSLKKIKSIDYKGYEFKNISTNKNKEHFELLAGSVNLDDKMVIYFY</sequence>
<feature type="chain" id="PRO_5044272641" evidence="1">
    <location>
        <begin position="21"/>
        <end position="245"/>
    </location>
</feature>
<proteinExistence type="predicted"/>
<gene>
    <name evidence="2" type="ORF">AB8B22_09015</name>
</gene>
<dbReference type="AlphaFoldDB" id="A0AB39VFS5"/>